<dbReference type="GO" id="GO:0003676">
    <property type="term" value="F:nucleic acid binding"/>
    <property type="evidence" value="ECO:0007669"/>
    <property type="project" value="InterPro"/>
</dbReference>
<dbReference type="Pfam" id="PF01844">
    <property type="entry name" value="HNH"/>
    <property type="match status" value="1"/>
</dbReference>
<accession>A0A857JRP1</accession>
<sequence length="207" mass="23736">MPNRPTFTDLEKSSMQAASLIGHTGWDKNPSLTSLKDKIKNFGLTKTEDRCCYCGRNIHGEFRMVIDIEHILPKSLFPKQMFKGKNLSASCKRCNMNIKKSKVDFLEGINVGHTGTLLRSRYYKIIHPNLDNYDSHLLLIAGQVGRKVMLKYSVVNSSYKGAFTYEYFKLDRLEKNNFDMAQGNRPRVEIENPELQEAFDAIAPKHN</sequence>
<evidence type="ECO:0000313" key="3">
    <source>
        <dbReference type="Proteomes" id="UP000464524"/>
    </source>
</evidence>
<dbReference type="GO" id="GO:0008270">
    <property type="term" value="F:zinc ion binding"/>
    <property type="evidence" value="ECO:0007669"/>
    <property type="project" value="InterPro"/>
</dbReference>
<dbReference type="GO" id="GO:0004519">
    <property type="term" value="F:endonuclease activity"/>
    <property type="evidence" value="ECO:0007669"/>
    <property type="project" value="InterPro"/>
</dbReference>
<dbReference type="Gene3D" id="1.10.30.50">
    <property type="match status" value="1"/>
</dbReference>
<dbReference type="AlphaFoldDB" id="A0A857JRP1"/>
<dbReference type="Proteomes" id="UP000464524">
    <property type="component" value="Chromosome"/>
</dbReference>
<gene>
    <name evidence="2" type="ORF">FX988_03485</name>
</gene>
<dbReference type="RefSeq" id="WP_160181336.1">
    <property type="nucleotide sequence ID" value="NZ_CP047656.1"/>
</dbReference>
<evidence type="ECO:0000313" key="2">
    <source>
        <dbReference type="EMBL" id="QHJ13224.1"/>
    </source>
</evidence>
<dbReference type="EMBL" id="CP047656">
    <property type="protein sequence ID" value="QHJ13224.1"/>
    <property type="molecule type" value="Genomic_DNA"/>
</dbReference>
<dbReference type="OrthoDB" id="9816185at2"/>
<dbReference type="KEGG" id="pmes:FX988_03485"/>
<protein>
    <recommendedName>
        <fullName evidence="1">HNH domain-containing protein</fullName>
    </recommendedName>
</protein>
<organism evidence="2 3">
    <name type="scientific">Paraglaciecola mesophila</name>
    <dbReference type="NCBI Taxonomy" id="197222"/>
    <lineage>
        <taxon>Bacteria</taxon>
        <taxon>Pseudomonadati</taxon>
        <taxon>Pseudomonadota</taxon>
        <taxon>Gammaproteobacteria</taxon>
        <taxon>Alteromonadales</taxon>
        <taxon>Alteromonadaceae</taxon>
        <taxon>Paraglaciecola</taxon>
    </lineage>
</organism>
<name>A0A857JRP1_9ALTE</name>
<keyword evidence="3" id="KW-1185">Reference proteome</keyword>
<evidence type="ECO:0000259" key="1">
    <source>
        <dbReference type="Pfam" id="PF01844"/>
    </source>
</evidence>
<dbReference type="InterPro" id="IPR002711">
    <property type="entry name" value="HNH"/>
</dbReference>
<feature type="domain" description="HNH" evidence="1">
    <location>
        <begin position="51"/>
        <end position="97"/>
    </location>
</feature>
<reference evidence="2 3" key="1">
    <citation type="submission" date="2019-12" db="EMBL/GenBank/DDBJ databases">
        <title>Genome sequencing and assembly of endphytes of Porphyra tenera.</title>
        <authorList>
            <person name="Park J.M."/>
            <person name="Shin R."/>
            <person name="Jo S.H."/>
        </authorList>
    </citation>
    <scope>NUCLEOTIDE SEQUENCE [LARGE SCALE GENOMIC DNA]</scope>
    <source>
        <strain evidence="2 3">GPM4</strain>
    </source>
</reference>
<proteinExistence type="predicted"/>